<evidence type="ECO:0000259" key="9">
    <source>
        <dbReference type="Pfam" id="PF01545"/>
    </source>
</evidence>
<dbReference type="InterPro" id="IPR027470">
    <property type="entry name" value="Cation_efflux_CTD"/>
</dbReference>
<dbReference type="GO" id="GO:0005385">
    <property type="term" value="F:zinc ion transmembrane transporter activity"/>
    <property type="evidence" value="ECO:0007669"/>
    <property type="project" value="TreeGrafter"/>
</dbReference>
<dbReference type="Proteomes" id="UP000198386">
    <property type="component" value="Unassembled WGS sequence"/>
</dbReference>
<dbReference type="SUPFAM" id="SSF161111">
    <property type="entry name" value="Cation efflux protein transmembrane domain-like"/>
    <property type="match status" value="1"/>
</dbReference>
<dbReference type="InterPro" id="IPR036837">
    <property type="entry name" value="Cation_efflux_CTD_sf"/>
</dbReference>
<dbReference type="OrthoDB" id="9809646at2"/>
<dbReference type="RefSeq" id="WP_089406210.1">
    <property type="nucleotide sequence ID" value="NZ_FZOH01000013.1"/>
</dbReference>
<feature type="domain" description="Cation efflux protein transmembrane" evidence="9">
    <location>
        <begin position="22"/>
        <end position="210"/>
    </location>
</feature>
<dbReference type="Gene3D" id="1.20.1510.10">
    <property type="entry name" value="Cation efflux protein transmembrane domain"/>
    <property type="match status" value="1"/>
</dbReference>
<feature type="transmembrane region" description="Helical" evidence="8">
    <location>
        <begin position="161"/>
        <end position="179"/>
    </location>
</feature>
<comment type="similarity">
    <text evidence="2">Belongs to the cation diffusion facilitator (CDF) transporter (TC 2.A.4) family. SLC30A subfamily.</text>
</comment>
<dbReference type="Pfam" id="PF01545">
    <property type="entry name" value="Cation_efflux"/>
    <property type="match status" value="1"/>
</dbReference>
<organism evidence="11 12">
    <name type="scientific">Geodermatophilus saharensis</name>
    <dbReference type="NCBI Taxonomy" id="1137994"/>
    <lineage>
        <taxon>Bacteria</taxon>
        <taxon>Bacillati</taxon>
        <taxon>Actinomycetota</taxon>
        <taxon>Actinomycetes</taxon>
        <taxon>Geodermatophilales</taxon>
        <taxon>Geodermatophilaceae</taxon>
        <taxon>Geodermatophilus</taxon>
    </lineage>
</organism>
<feature type="transmembrane region" description="Helical" evidence="8">
    <location>
        <begin position="121"/>
        <end position="141"/>
    </location>
</feature>
<comment type="subcellular location">
    <subcellularLocation>
        <location evidence="1">Membrane</location>
        <topology evidence="1">Multi-pass membrane protein</topology>
    </subcellularLocation>
</comment>
<evidence type="ECO:0000256" key="5">
    <source>
        <dbReference type="ARBA" id="ARBA00022989"/>
    </source>
</evidence>
<dbReference type="InterPro" id="IPR058533">
    <property type="entry name" value="Cation_efflux_TM"/>
</dbReference>
<dbReference type="NCBIfam" id="TIGR01297">
    <property type="entry name" value="CDF"/>
    <property type="match status" value="1"/>
</dbReference>
<proteinExistence type="inferred from homology"/>
<gene>
    <name evidence="11" type="ORF">SAMN04488107_4578</name>
</gene>
<dbReference type="InterPro" id="IPR027469">
    <property type="entry name" value="Cation_efflux_TMD_sf"/>
</dbReference>
<keyword evidence="12" id="KW-1185">Reference proteome</keyword>
<dbReference type="InterPro" id="IPR050681">
    <property type="entry name" value="CDF/SLC30A"/>
</dbReference>
<dbReference type="PANTHER" id="PTHR11562:SF17">
    <property type="entry name" value="RE54080P-RELATED"/>
    <property type="match status" value="1"/>
</dbReference>
<evidence type="ECO:0000313" key="11">
    <source>
        <dbReference type="EMBL" id="SNS99470.1"/>
    </source>
</evidence>
<sequence length="304" mass="30886">MGAGHRHDHGTAAGASRGRLAAVLVLTLAVLAAEVVGALVSGSLALLADAGHMATDALGIGLALGAVTLAQRPARGRRTFGWQRVEILAAVANGLLLAGVAVVVVVEAVRRIGDPPEIDPAVVLAVAAAGLLANLAGLALLHRRRGSLAVRGAHLELLGDALGSVAVLLAGAVVALTGWTPADTVAALLVAALVLPRAWTLLRESLDVLLEAAPRDVDLDRVRAHILRVDGVVGVHDLHAWTITSGLPVLSAHVVVTDEALAAGHGGRVLDALSGCLGDHFDVAHCTFQIEAEAHAGHEAPVHD</sequence>
<dbReference type="AlphaFoldDB" id="A0A239J0V9"/>
<dbReference type="EMBL" id="FZOH01000013">
    <property type="protein sequence ID" value="SNS99470.1"/>
    <property type="molecule type" value="Genomic_DNA"/>
</dbReference>
<feature type="transmembrane region" description="Helical" evidence="8">
    <location>
        <begin position="87"/>
        <end position="109"/>
    </location>
</feature>
<keyword evidence="3" id="KW-0813">Transport</keyword>
<feature type="transmembrane region" description="Helical" evidence="8">
    <location>
        <begin position="20"/>
        <end position="40"/>
    </location>
</feature>
<feature type="transmembrane region" description="Helical" evidence="8">
    <location>
        <begin position="46"/>
        <end position="67"/>
    </location>
</feature>
<dbReference type="SUPFAM" id="SSF160240">
    <property type="entry name" value="Cation efflux protein cytoplasmic domain-like"/>
    <property type="match status" value="1"/>
</dbReference>
<keyword evidence="5 8" id="KW-1133">Transmembrane helix</keyword>
<dbReference type="Pfam" id="PF16916">
    <property type="entry name" value="ZT_dimer"/>
    <property type="match status" value="1"/>
</dbReference>
<evidence type="ECO:0000256" key="7">
    <source>
        <dbReference type="ARBA" id="ARBA00023136"/>
    </source>
</evidence>
<evidence type="ECO:0000256" key="8">
    <source>
        <dbReference type="SAM" id="Phobius"/>
    </source>
</evidence>
<dbReference type="PANTHER" id="PTHR11562">
    <property type="entry name" value="CATION EFFLUX PROTEIN/ ZINC TRANSPORTER"/>
    <property type="match status" value="1"/>
</dbReference>
<evidence type="ECO:0000256" key="6">
    <source>
        <dbReference type="ARBA" id="ARBA00023065"/>
    </source>
</evidence>
<dbReference type="GO" id="GO:0005886">
    <property type="term" value="C:plasma membrane"/>
    <property type="evidence" value="ECO:0007669"/>
    <property type="project" value="TreeGrafter"/>
</dbReference>
<accession>A0A239J0V9</accession>
<keyword evidence="6" id="KW-0406">Ion transport</keyword>
<evidence type="ECO:0000256" key="1">
    <source>
        <dbReference type="ARBA" id="ARBA00004141"/>
    </source>
</evidence>
<reference evidence="12" key="1">
    <citation type="submission" date="2017-06" db="EMBL/GenBank/DDBJ databases">
        <authorList>
            <person name="Varghese N."/>
            <person name="Submissions S."/>
        </authorList>
    </citation>
    <scope>NUCLEOTIDE SEQUENCE [LARGE SCALE GENOMIC DNA]</scope>
    <source>
        <strain evidence="12">DSM 45423</strain>
    </source>
</reference>
<evidence type="ECO:0000259" key="10">
    <source>
        <dbReference type="Pfam" id="PF16916"/>
    </source>
</evidence>
<feature type="domain" description="Cation efflux protein cytoplasmic" evidence="10">
    <location>
        <begin position="214"/>
        <end position="292"/>
    </location>
</feature>
<evidence type="ECO:0000256" key="2">
    <source>
        <dbReference type="ARBA" id="ARBA00008873"/>
    </source>
</evidence>
<name>A0A239J0V9_9ACTN</name>
<evidence type="ECO:0000256" key="3">
    <source>
        <dbReference type="ARBA" id="ARBA00022448"/>
    </source>
</evidence>
<dbReference type="InterPro" id="IPR002524">
    <property type="entry name" value="Cation_efflux"/>
</dbReference>
<protein>
    <submittedName>
        <fullName evidence="11">Cobalt-zinc-cadmium efflux system protein</fullName>
    </submittedName>
</protein>
<evidence type="ECO:0000256" key="4">
    <source>
        <dbReference type="ARBA" id="ARBA00022692"/>
    </source>
</evidence>
<keyword evidence="7 8" id="KW-0472">Membrane</keyword>
<evidence type="ECO:0000313" key="12">
    <source>
        <dbReference type="Proteomes" id="UP000198386"/>
    </source>
</evidence>
<keyword evidence="4 8" id="KW-0812">Transmembrane</keyword>